<evidence type="ECO:0000313" key="2">
    <source>
        <dbReference type="EMBL" id="OTF76073.1"/>
    </source>
</evidence>
<proteinExistence type="predicted"/>
<evidence type="ECO:0000313" key="3">
    <source>
        <dbReference type="Proteomes" id="UP000194236"/>
    </source>
</evidence>
<feature type="region of interest" description="Disordered" evidence="1">
    <location>
        <begin position="1"/>
        <end position="39"/>
    </location>
</feature>
<sequence length="194" mass="19805">MNTANVATATLPTQQSTSATATSNHSIQNHEPHSMVQHSSPATTTFTIHASTGVTQTIQTIPNNLVVNSAPNVAGTAEQQQQQAQIQKVNSVSNTTSIIHPVTITGITTTGSSSSIACTATILPTGATVSTAGGHPQVTAIPIGPNTILKAQPTMTTLPIGQRFQATNVAIGTSAVQPSAPTGTPINALFIHQD</sequence>
<protein>
    <submittedName>
        <fullName evidence="2">Uncharacterized protein</fullName>
    </submittedName>
</protein>
<feature type="non-terminal residue" evidence="2">
    <location>
        <position position="194"/>
    </location>
</feature>
<reference evidence="2 3" key="1">
    <citation type="submission" date="2017-03" db="EMBL/GenBank/DDBJ databases">
        <title>Genome Survey of Euroglyphus maynei.</title>
        <authorList>
            <person name="Arlian L.G."/>
            <person name="Morgan M.S."/>
            <person name="Rider S.D."/>
        </authorList>
    </citation>
    <scope>NUCLEOTIDE SEQUENCE [LARGE SCALE GENOMIC DNA]</scope>
    <source>
        <strain evidence="2">Arlian Lab</strain>
        <tissue evidence="2">Whole body</tissue>
    </source>
</reference>
<dbReference type="Proteomes" id="UP000194236">
    <property type="component" value="Unassembled WGS sequence"/>
</dbReference>
<organism evidence="2 3">
    <name type="scientific">Euroglyphus maynei</name>
    <name type="common">Mayne's house dust mite</name>
    <dbReference type="NCBI Taxonomy" id="6958"/>
    <lineage>
        <taxon>Eukaryota</taxon>
        <taxon>Metazoa</taxon>
        <taxon>Ecdysozoa</taxon>
        <taxon>Arthropoda</taxon>
        <taxon>Chelicerata</taxon>
        <taxon>Arachnida</taxon>
        <taxon>Acari</taxon>
        <taxon>Acariformes</taxon>
        <taxon>Sarcoptiformes</taxon>
        <taxon>Astigmata</taxon>
        <taxon>Psoroptidia</taxon>
        <taxon>Analgoidea</taxon>
        <taxon>Pyroglyphidae</taxon>
        <taxon>Pyroglyphinae</taxon>
        <taxon>Euroglyphus</taxon>
    </lineage>
</organism>
<name>A0A1Y3B864_EURMA</name>
<accession>A0A1Y3B864</accession>
<dbReference type="EMBL" id="MUJZ01039196">
    <property type="protein sequence ID" value="OTF76073.1"/>
    <property type="molecule type" value="Genomic_DNA"/>
</dbReference>
<gene>
    <name evidence="2" type="ORF">BLA29_011753</name>
</gene>
<dbReference type="AlphaFoldDB" id="A0A1Y3B864"/>
<keyword evidence="3" id="KW-1185">Reference proteome</keyword>
<feature type="compositionally biased region" description="Low complexity" evidence="1">
    <location>
        <begin position="7"/>
        <end position="23"/>
    </location>
</feature>
<evidence type="ECO:0000256" key="1">
    <source>
        <dbReference type="SAM" id="MobiDB-lite"/>
    </source>
</evidence>
<comment type="caution">
    <text evidence="2">The sequence shown here is derived from an EMBL/GenBank/DDBJ whole genome shotgun (WGS) entry which is preliminary data.</text>
</comment>